<dbReference type="HOGENOM" id="CLU_076854_3_2_9"/>
<evidence type="ECO:0000313" key="9">
    <source>
        <dbReference type="Proteomes" id="UP000010880"/>
    </source>
</evidence>
<reference evidence="9" key="1">
    <citation type="submission" date="2012-02" db="EMBL/GenBank/DDBJ databases">
        <title>The complete genome of Halobacteroides halobius DSM 5150.</title>
        <authorList>
            <person name="Lucas S."/>
            <person name="Copeland A."/>
            <person name="Lapidus A."/>
            <person name="Glavina del Rio T."/>
            <person name="Dalin E."/>
            <person name="Tice H."/>
            <person name="Bruce D."/>
            <person name="Goodwin L."/>
            <person name="Pitluck S."/>
            <person name="Peters L."/>
            <person name="Mikhailova N."/>
            <person name="Gu W."/>
            <person name="Kyrpides N."/>
            <person name="Mavromatis K."/>
            <person name="Ivanova N."/>
            <person name="Brettin T."/>
            <person name="Detter J.C."/>
            <person name="Han C."/>
            <person name="Larimer F."/>
            <person name="Land M."/>
            <person name="Hauser L."/>
            <person name="Markowitz V."/>
            <person name="Cheng J.-F."/>
            <person name="Hugenholtz P."/>
            <person name="Woyke T."/>
            <person name="Wu D."/>
            <person name="Tindall B."/>
            <person name="Pomrenke H."/>
            <person name="Brambilla E."/>
            <person name="Klenk H.-P."/>
            <person name="Eisen J.A."/>
        </authorList>
    </citation>
    <scope>NUCLEOTIDE SEQUENCE [LARGE SCALE GENOMIC DNA]</scope>
    <source>
        <strain evidence="9">ATCC 35273 / DSM 5150 / MD-1</strain>
    </source>
</reference>
<dbReference type="eggNOG" id="COG3599">
    <property type="taxonomic scope" value="Bacteria"/>
</dbReference>
<dbReference type="Pfam" id="PF05103">
    <property type="entry name" value="DivIVA"/>
    <property type="match status" value="1"/>
</dbReference>
<dbReference type="Gene3D" id="6.10.250.660">
    <property type="match status" value="1"/>
</dbReference>
<keyword evidence="9" id="KW-1185">Reference proteome</keyword>
<proteinExistence type="inferred from homology"/>
<feature type="coiled-coil region" evidence="7">
    <location>
        <begin position="38"/>
        <end position="162"/>
    </location>
</feature>
<keyword evidence="4" id="KW-0132">Cell division</keyword>
<dbReference type="NCBIfam" id="TIGR03544">
    <property type="entry name" value="DivI1A_domain"/>
    <property type="match status" value="1"/>
</dbReference>
<evidence type="ECO:0000256" key="7">
    <source>
        <dbReference type="SAM" id="Coils"/>
    </source>
</evidence>
<dbReference type="GO" id="GO:0005737">
    <property type="term" value="C:cytoplasm"/>
    <property type="evidence" value="ECO:0007669"/>
    <property type="project" value="UniProtKB-SubCell"/>
</dbReference>
<keyword evidence="3" id="KW-0963">Cytoplasm</keyword>
<evidence type="ECO:0000256" key="4">
    <source>
        <dbReference type="ARBA" id="ARBA00022618"/>
    </source>
</evidence>
<accession>L0K8G4</accession>
<dbReference type="KEGG" id="hhl:Halha_0854"/>
<evidence type="ECO:0000256" key="5">
    <source>
        <dbReference type="ARBA" id="ARBA00023054"/>
    </source>
</evidence>
<comment type="subcellular location">
    <subcellularLocation>
        <location evidence="1">Cytoplasm</location>
    </subcellularLocation>
</comment>
<dbReference type="AlphaFoldDB" id="L0K8G4"/>
<dbReference type="Proteomes" id="UP000010880">
    <property type="component" value="Chromosome"/>
</dbReference>
<dbReference type="RefSeq" id="WP_015326545.1">
    <property type="nucleotide sequence ID" value="NC_019978.1"/>
</dbReference>
<evidence type="ECO:0000256" key="1">
    <source>
        <dbReference type="ARBA" id="ARBA00004496"/>
    </source>
</evidence>
<evidence type="ECO:0000256" key="3">
    <source>
        <dbReference type="ARBA" id="ARBA00022490"/>
    </source>
</evidence>
<organism evidence="8 9">
    <name type="scientific">Halobacteroides halobius (strain ATCC 35273 / DSM 5150 / MD-1)</name>
    <dbReference type="NCBI Taxonomy" id="748449"/>
    <lineage>
        <taxon>Bacteria</taxon>
        <taxon>Bacillati</taxon>
        <taxon>Bacillota</taxon>
        <taxon>Clostridia</taxon>
        <taxon>Halanaerobiales</taxon>
        <taxon>Halobacteroidaceae</taxon>
        <taxon>Halobacteroides</taxon>
    </lineage>
</organism>
<gene>
    <name evidence="8" type="ordered locus">Halha_0854</name>
</gene>
<dbReference type="InterPro" id="IPR019933">
    <property type="entry name" value="DivIVA_domain"/>
</dbReference>
<name>L0K8G4_HALHC</name>
<dbReference type="PANTHER" id="PTHR35794:SF2">
    <property type="entry name" value="CELL DIVISION PROTEIN DIVIVA"/>
    <property type="match status" value="1"/>
</dbReference>
<keyword evidence="5 7" id="KW-0175">Coiled coil</keyword>
<evidence type="ECO:0000256" key="2">
    <source>
        <dbReference type="ARBA" id="ARBA00009008"/>
    </source>
</evidence>
<dbReference type="GO" id="GO:0051301">
    <property type="term" value="P:cell division"/>
    <property type="evidence" value="ECO:0007669"/>
    <property type="project" value="UniProtKB-KW"/>
</dbReference>
<sequence>MSLNPEDIYNKEFNKTFGLWSYDDQEVIEFLDLVATYYEEVLEENTRLEKRVKELEKEVDRCKQEQIALQESVQETINTAKKTASSKKEEAERKAELIIEEAEIKADKIIKDAQDKAQEEYQQYKELIQSKKLFKIKFKTLLNSYLELLDDEEVELEIIKDKMKGE</sequence>
<evidence type="ECO:0000256" key="6">
    <source>
        <dbReference type="ARBA" id="ARBA00023306"/>
    </source>
</evidence>
<protein>
    <submittedName>
        <fullName evidence="8">DivIVA domain protein</fullName>
    </submittedName>
</protein>
<dbReference type="EMBL" id="CP003359">
    <property type="protein sequence ID" value="AGB40820.1"/>
    <property type="molecule type" value="Genomic_DNA"/>
</dbReference>
<dbReference type="PANTHER" id="PTHR35794">
    <property type="entry name" value="CELL DIVISION PROTEIN DIVIVA"/>
    <property type="match status" value="1"/>
</dbReference>
<evidence type="ECO:0000313" key="8">
    <source>
        <dbReference type="EMBL" id="AGB40820.1"/>
    </source>
</evidence>
<dbReference type="OrthoDB" id="9815492at2"/>
<dbReference type="InterPro" id="IPR007793">
    <property type="entry name" value="DivIVA_fam"/>
</dbReference>
<dbReference type="STRING" id="748449.Halha_0854"/>
<keyword evidence="6" id="KW-0131">Cell cycle</keyword>
<comment type="similarity">
    <text evidence="2">Belongs to the DivIVA family.</text>
</comment>